<dbReference type="OrthoDB" id="9784774at2"/>
<sequence>MSDDWQKDRIGSALRGENPTVLRRLEAGFAVIGDVQFLPGYSLLLVDDPAVQRLSELPTAKRMAFLSDMDKLGEAVERACKRLDPAFRRVNLEILGNTHPYLHAHVWPRFDWEPADRVGMPVWLYPGDHWGDERYALGPQHDDLREAISEELGQLTT</sequence>
<dbReference type="InterPro" id="IPR036265">
    <property type="entry name" value="HIT-like_sf"/>
</dbReference>
<keyword evidence="4" id="KW-1185">Reference proteome</keyword>
<dbReference type="PROSITE" id="PS51084">
    <property type="entry name" value="HIT_2"/>
    <property type="match status" value="1"/>
</dbReference>
<dbReference type="EMBL" id="STGY01000044">
    <property type="protein sequence ID" value="THV41472.1"/>
    <property type="molecule type" value="Genomic_DNA"/>
</dbReference>
<keyword evidence="3" id="KW-0378">Hydrolase</keyword>
<evidence type="ECO:0000259" key="2">
    <source>
        <dbReference type="PROSITE" id="PS51084"/>
    </source>
</evidence>
<evidence type="ECO:0000313" key="3">
    <source>
        <dbReference type="EMBL" id="THV41472.1"/>
    </source>
</evidence>
<dbReference type="RefSeq" id="WP_136534742.1">
    <property type="nucleotide sequence ID" value="NZ_STGY01000044.1"/>
</dbReference>
<dbReference type="Proteomes" id="UP000308760">
    <property type="component" value="Unassembled WGS sequence"/>
</dbReference>
<dbReference type="AlphaFoldDB" id="A0A4S8QEF2"/>
<dbReference type="InterPro" id="IPR011146">
    <property type="entry name" value="HIT-like"/>
</dbReference>
<organism evidence="3 4">
    <name type="scientific">Glycomyces buryatensis</name>
    <dbReference type="NCBI Taxonomy" id="2570927"/>
    <lineage>
        <taxon>Bacteria</taxon>
        <taxon>Bacillati</taxon>
        <taxon>Actinomycetota</taxon>
        <taxon>Actinomycetes</taxon>
        <taxon>Glycomycetales</taxon>
        <taxon>Glycomycetaceae</taxon>
        <taxon>Glycomyces</taxon>
    </lineage>
</organism>
<reference evidence="4" key="1">
    <citation type="submission" date="2019-04" db="EMBL/GenBank/DDBJ databases">
        <title>Nocardioides xinjiangensis sp. nov.</title>
        <authorList>
            <person name="Liu S."/>
        </authorList>
    </citation>
    <scope>NUCLEOTIDE SEQUENCE [LARGE SCALE GENOMIC DNA]</scope>
    <source>
        <strain evidence="4">18</strain>
    </source>
</reference>
<reference evidence="3 4" key="2">
    <citation type="submission" date="2019-05" db="EMBL/GenBank/DDBJ databases">
        <title>Glycomyces buryatensis sp. nov.</title>
        <authorList>
            <person name="Nikitina E."/>
        </authorList>
    </citation>
    <scope>NUCLEOTIDE SEQUENCE [LARGE SCALE GENOMIC DNA]</scope>
    <source>
        <strain evidence="3 4">18</strain>
    </source>
</reference>
<evidence type="ECO:0000313" key="4">
    <source>
        <dbReference type="Proteomes" id="UP000308760"/>
    </source>
</evidence>
<protein>
    <submittedName>
        <fullName evidence="3">Diadenosine tetraphosphate hydrolase</fullName>
    </submittedName>
</protein>
<feature type="domain" description="HIT" evidence="2">
    <location>
        <begin position="9"/>
        <end position="119"/>
    </location>
</feature>
<comment type="caution">
    <text evidence="3">The sequence shown here is derived from an EMBL/GenBank/DDBJ whole genome shotgun (WGS) entry which is preliminary data.</text>
</comment>
<dbReference type="GO" id="GO:0016787">
    <property type="term" value="F:hydrolase activity"/>
    <property type="evidence" value="ECO:0007669"/>
    <property type="project" value="UniProtKB-KW"/>
</dbReference>
<dbReference type="SUPFAM" id="SSF54197">
    <property type="entry name" value="HIT-like"/>
    <property type="match status" value="1"/>
</dbReference>
<dbReference type="Gene3D" id="3.30.428.10">
    <property type="entry name" value="HIT-like"/>
    <property type="match status" value="1"/>
</dbReference>
<evidence type="ECO:0000256" key="1">
    <source>
        <dbReference type="PROSITE-ProRule" id="PRU00464"/>
    </source>
</evidence>
<accession>A0A4S8QEF2</accession>
<name>A0A4S8QEF2_9ACTN</name>
<comment type="caution">
    <text evidence="1">Lacks conserved residue(s) required for the propagation of feature annotation.</text>
</comment>
<proteinExistence type="predicted"/>
<gene>
    <name evidence="3" type="ORF">FAB82_11795</name>
</gene>